<dbReference type="Gene3D" id="3.40.630.30">
    <property type="match status" value="1"/>
</dbReference>
<sequence>MERTKVTFYNIREAHRQDLPDLIELYQHLAEGDDAPDILLANDLFEQFHAYPGSEIFIGEVDGVLSASCTLVVVPNLTRGGKPYGLIENVVTHRAFRKRGFGRQILQFATDAAWIAGCYKVMLMTGSKKPETLNFYLGAGFSQTKTGFEKRRFIPHTE</sequence>
<reference evidence="4 5" key="1">
    <citation type="journal article" date="2020" name="Science">
        <title>Unexpected conservation and global transmission of agrobacterial virulence plasmids.</title>
        <authorList>
            <person name="Weisberg A.J."/>
            <person name="Davis E.W. 2nd"/>
            <person name="Tabima J."/>
            <person name="Belcher M.S."/>
            <person name="Miller M."/>
            <person name="Kuo C.H."/>
            <person name="Loper J.E."/>
            <person name="Grunwald N.J."/>
            <person name="Putnam M.L."/>
            <person name="Chang J.H."/>
        </authorList>
    </citation>
    <scope>NUCLEOTIDE SEQUENCE [LARGE SCALE GENOMIC DNA]</scope>
    <source>
        <strain evidence="4 5">A19/93</strain>
    </source>
</reference>
<dbReference type="InterPro" id="IPR016181">
    <property type="entry name" value="Acyl_CoA_acyltransferase"/>
</dbReference>
<evidence type="ECO:0000313" key="4">
    <source>
        <dbReference type="EMBL" id="NTF39517.1"/>
    </source>
</evidence>
<dbReference type="InterPro" id="IPR050832">
    <property type="entry name" value="Bact_Acetyltransf"/>
</dbReference>
<organism evidence="4 5">
    <name type="scientific">Agrobacterium rubi</name>
    <dbReference type="NCBI Taxonomy" id="28099"/>
    <lineage>
        <taxon>Bacteria</taxon>
        <taxon>Pseudomonadati</taxon>
        <taxon>Pseudomonadota</taxon>
        <taxon>Alphaproteobacteria</taxon>
        <taxon>Hyphomicrobiales</taxon>
        <taxon>Rhizobiaceae</taxon>
        <taxon>Rhizobium/Agrobacterium group</taxon>
        <taxon>Agrobacterium</taxon>
    </lineage>
</organism>
<protein>
    <submittedName>
        <fullName evidence="4">GNAT family N-acetyltransferase</fullName>
    </submittedName>
</protein>
<keyword evidence="1" id="KW-0808">Transferase</keyword>
<evidence type="ECO:0000256" key="1">
    <source>
        <dbReference type="ARBA" id="ARBA00022679"/>
    </source>
</evidence>
<name>A0ABX2JAC9_9HYPH</name>
<accession>A0ABX2JAC9</accession>
<proteinExistence type="predicted"/>
<gene>
    <name evidence="4" type="ORF">G6L72_22700</name>
</gene>
<keyword evidence="5" id="KW-1185">Reference proteome</keyword>
<dbReference type="PROSITE" id="PS51186">
    <property type="entry name" value="GNAT"/>
    <property type="match status" value="1"/>
</dbReference>
<evidence type="ECO:0000313" key="5">
    <source>
        <dbReference type="Proteomes" id="UP000822331"/>
    </source>
</evidence>
<dbReference type="Pfam" id="PF00583">
    <property type="entry name" value="Acetyltransf_1"/>
    <property type="match status" value="1"/>
</dbReference>
<evidence type="ECO:0000256" key="2">
    <source>
        <dbReference type="ARBA" id="ARBA00023315"/>
    </source>
</evidence>
<evidence type="ECO:0000259" key="3">
    <source>
        <dbReference type="PROSITE" id="PS51186"/>
    </source>
</evidence>
<keyword evidence="2" id="KW-0012">Acyltransferase</keyword>
<dbReference type="PANTHER" id="PTHR43877">
    <property type="entry name" value="AMINOALKYLPHOSPHONATE N-ACETYLTRANSFERASE-RELATED-RELATED"/>
    <property type="match status" value="1"/>
</dbReference>
<dbReference type="InterPro" id="IPR000182">
    <property type="entry name" value="GNAT_dom"/>
</dbReference>
<dbReference type="RefSeq" id="WP_174003419.1">
    <property type="nucleotide sequence ID" value="NZ_JAAMCN010000019.1"/>
</dbReference>
<dbReference type="EMBL" id="JAAMCP010000015">
    <property type="protein sequence ID" value="NTF39517.1"/>
    <property type="molecule type" value="Genomic_DNA"/>
</dbReference>
<dbReference type="Proteomes" id="UP000822331">
    <property type="component" value="Unassembled WGS sequence"/>
</dbReference>
<dbReference type="SUPFAM" id="SSF55729">
    <property type="entry name" value="Acyl-CoA N-acyltransferases (Nat)"/>
    <property type="match status" value="1"/>
</dbReference>
<feature type="domain" description="N-acetyltransferase" evidence="3">
    <location>
        <begin position="9"/>
        <end position="158"/>
    </location>
</feature>
<dbReference type="CDD" id="cd04301">
    <property type="entry name" value="NAT_SF"/>
    <property type="match status" value="1"/>
</dbReference>
<comment type="caution">
    <text evidence="4">The sequence shown here is derived from an EMBL/GenBank/DDBJ whole genome shotgun (WGS) entry which is preliminary data.</text>
</comment>